<dbReference type="EMBL" id="CP042467">
    <property type="protein sequence ID" value="QED28536.1"/>
    <property type="molecule type" value="Genomic_DNA"/>
</dbReference>
<feature type="transmembrane region" description="Helical" evidence="7">
    <location>
        <begin position="264"/>
        <end position="281"/>
    </location>
</feature>
<evidence type="ECO:0000256" key="2">
    <source>
        <dbReference type="ARBA" id="ARBA00022475"/>
    </source>
</evidence>
<keyword evidence="8" id="KW-0449">Lipoprotein</keyword>
<feature type="binding site" evidence="7">
    <location>
        <position position="176"/>
    </location>
    <ligand>
        <name>a 1,2-diacyl-sn-glycero-3-phospho-(1'-sn-glycerol)</name>
        <dbReference type="ChEBI" id="CHEBI:64716"/>
    </ligand>
</feature>
<dbReference type="GO" id="GO:0042158">
    <property type="term" value="P:lipoprotein biosynthetic process"/>
    <property type="evidence" value="ECO:0007669"/>
    <property type="project" value="UniProtKB-UniRule"/>
</dbReference>
<dbReference type="HAMAP" id="MF_01147">
    <property type="entry name" value="Lgt"/>
    <property type="match status" value="1"/>
</dbReference>
<keyword evidence="9" id="KW-1185">Reference proteome</keyword>
<sequence length="322" mass="35840">MFPTLIEFGGTRVPTYLVALLTGFCLALWLGWRDAKNLGFRRQEYLDFGIWLLIFGIAGARIFHVLFDGLGQDYLALCLNPFELDGFSLPEGLCSTNLECVRGGGGPVCNPSDGLCYPARDCFRVFKFWSGGLVVYGGVIAAGLFAWWYARRREINWRGVLDLGAWGIPLGIGFGRLGCYAAGCCYGKLCDLGLAVHFPVNSPAYRNHWENFQDALQAQWQSGIEGSLGVWPTQLMESFGAFAIFLFAYFWLRPRTLDERLPKGSAFGISIALYAALRFVLEFLRADERGELLSLSTSQWISLVVIGLALWMNTRVQKSATS</sequence>
<keyword evidence="3 7" id="KW-0808">Transferase</keyword>
<dbReference type="GO" id="GO:0005886">
    <property type="term" value="C:plasma membrane"/>
    <property type="evidence" value="ECO:0007669"/>
    <property type="project" value="UniProtKB-SubCell"/>
</dbReference>
<feature type="transmembrane region" description="Helical" evidence="7">
    <location>
        <begin position="235"/>
        <end position="252"/>
    </location>
</feature>
<organism evidence="8 9">
    <name type="scientific">Microvenator marinus</name>
    <dbReference type="NCBI Taxonomy" id="2600177"/>
    <lineage>
        <taxon>Bacteria</taxon>
        <taxon>Deltaproteobacteria</taxon>
        <taxon>Bradymonadales</taxon>
        <taxon>Microvenatoraceae</taxon>
        <taxon>Microvenator</taxon>
    </lineage>
</organism>
<evidence type="ECO:0000256" key="4">
    <source>
        <dbReference type="ARBA" id="ARBA00022692"/>
    </source>
</evidence>
<comment type="pathway">
    <text evidence="7">Protein modification; lipoprotein biosynthesis (diacylglyceryl transfer).</text>
</comment>
<comment type="function">
    <text evidence="7">Catalyzes the transfer of the diacylglyceryl group from phosphatidylglycerol to the sulfhydryl group of the N-terminal cysteine of a prolipoprotein, the first step in the formation of mature lipoproteins.</text>
</comment>
<comment type="subcellular location">
    <subcellularLocation>
        <location evidence="7">Cell membrane</location>
        <topology evidence="7">Multi-pass membrane protein</topology>
    </subcellularLocation>
</comment>
<evidence type="ECO:0000256" key="7">
    <source>
        <dbReference type="HAMAP-Rule" id="MF_01147"/>
    </source>
</evidence>
<evidence type="ECO:0000256" key="6">
    <source>
        <dbReference type="ARBA" id="ARBA00023136"/>
    </source>
</evidence>
<evidence type="ECO:0000313" key="8">
    <source>
        <dbReference type="EMBL" id="QED28536.1"/>
    </source>
</evidence>
<keyword evidence="6 7" id="KW-0472">Membrane</keyword>
<name>A0A5B8XY06_9DELT</name>
<dbReference type="GO" id="GO:0008961">
    <property type="term" value="F:phosphatidylglycerol-prolipoprotein diacylglyceryl transferase activity"/>
    <property type="evidence" value="ECO:0007669"/>
    <property type="project" value="UniProtKB-UniRule"/>
</dbReference>
<keyword evidence="4 7" id="KW-0812">Transmembrane</keyword>
<dbReference type="KEGG" id="bbae:FRD01_15105"/>
<dbReference type="AlphaFoldDB" id="A0A5B8XY06"/>
<dbReference type="Pfam" id="PF01790">
    <property type="entry name" value="LGT"/>
    <property type="match status" value="2"/>
</dbReference>
<feature type="transmembrane region" description="Helical" evidence="7">
    <location>
        <begin position="44"/>
        <end position="67"/>
    </location>
</feature>
<keyword evidence="2 7" id="KW-1003">Cell membrane</keyword>
<dbReference type="EC" id="2.5.1.145" evidence="7"/>
<protein>
    <recommendedName>
        <fullName evidence="7">Phosphatidylglycerol--prolipoprotein diacylglyceryl transferase</fullName>
        <ecNumber evidence="7">2.5.1.145</ecNumber>
    </recommendedName>
</protein>
<evidence type="ECO:0000313" key="9">
    <source>
        <dbReference type="Proteomes" id="UP000321595"/>
    </source>
</evidence>
<dbReference type="UniPathway" id="UPA00664"/>
<gene>
    <name evidence="7" type="primary">lgt</name>
    <name evidence="8" type="ORF">FRD01_15105</name>
</gene>
<dbReference type="RefSeq" id="WP_146961047.1">
    <property type="nucleotide sequence ID" value="NZ_CP042467.1"/>
</dbReference>
<dbReference type="PANTHER" id="PTHR30589">
    <property type="entry name" value="PROLIPOPROTEIN DIACYLGLYCERYL TRANSFERASE"/>
    <property type="match status" value="1"/>
</dbReference>
<feature type="transmembrane region" description="Helical" evidence="7">
    <location>
        <begin position="293"/>
        <end position="312"/>
    </location>
</feature>
<feature type="transmembrane region" description="Helical" evidence="7">
    <location>
        <begin position="128"/>
        <end position="150"/>
    </location>
</feature>
<reference evidence="8 9" key="1">
    <citation type="submission" date="2019-08" db="EMBL/GenBank/DDBJ databases">
        <authorList>
            <person name="Liang Q."/>
        </authorList>
    </citation>
    <scope>NUCLEOTIDE SEQUENCE [LARGE SCALE GENOMIC DNA]</scope>
    <source>
        <strain evidence="8 9">V1718</strain>
    </source>
</reference>
<feature type="transmembrane region" description="Helical" evidence="7">
    <location>
        <begin position="13"/>
        <end position="32"/>
    </location>
</feature>
<evidence type="ECO:0000256" key="5">
    <source>
        <dbReference type="ARBA" id="ARBA00022989"/>
    </source>
</evidence>
<keyword evidence="5 7" id="KW-1133">Transmembrane helix</keyword>
<dbReference type="InterPro" id="IPR001640">
    <property type="entry name" value="Lgt"/>
</dbReference>
<dbReference type="Proteomes" id="UP000321595">
    <property type="component" value="Chromosome"/>
</dbReference>
<dbReference type="OrthoDB" id="871140at2"/>
<evidence type="ECO:0000256" key="1">
    <source>
        <dbReference type="ARBA" id="ARBA00007150"/>
    </source>
</evidence>
<proteinExistence type="inferred from homology"/>
<accession>A0A5B8XY06</accession>
<comment type="catalytic activity">
    <reaction evidence="7">
        <text>L-cysteinyl-[prolipoprotein] + a 1,2-diacyl-sn-glycero-3-phospho-(1'-sn-glycerol) = an S-1,2-diacyl-sn-glyceryl-L-cysteinyl-[prolipoprotein] + sn-glycerol 1-phosphate + H(+)</text>
        <dbReference type="Rhea" id="RHEA:56712"/>
        <dbReference type="Rhea" id="RHEA-COMP:14679"/>
        <dbReference type="Rhea" id="RHEA-COMP:14680"/>
        <dbReference type="ChEBI" id="CHEBI:15378"/>
        <dbReference type="ChEBI" id="CHEBI:29950"/>
        <dbReference type="ChEBI" id="CHEBI:57685"/>
        <dbReference type="ChEBI" id="CHEBI:64716"/>
        <dbReference type="ChEBI" id="CHEBI:140658"/>
        <dbReference type="EC" id="2.5.1.145"/>
    </reaction>
</comment>
<evidence type="ECO:0000256" key="3">
    <source>
        <dbReference type="ARBA" id="ARBA00022679"/>
    </source>
</evidence>
<dbReference type="PANTHER" id="PTHR30589:SF0">
    <property type="entry name" value="PHOSPHATIDYLGLYCEROL--PROLIPOPROTEIN DIACYLGLYCERYL TRANSFERASE"/>
    <property type="match status" value="1"/>
</dbReference>
<comment type="similarity">
    <text evidence="1 7">Belongs to the Lgt family.</text>
</comment>